<evidence type="ECO:0000313" key="6">
    <source>
        <dbReference type="RefSeq" id="XP_014664348.1"/>
    </source>
</evidence>
<name>A0ABM1DWM7_PRICU</name>
<evidence type="ECO:0000313" key="5">
    <source>
        <dbReference type="Proteomes" id="UP000695022"/>
    </source>
</evidence>
<keyword evidence="3" id="KW-0812">Transmembrane</keyword>
<evidence type="ECO:0000256" key="2">
    <source>
        <dbReference type="SAM" id="MobiDB-lite"/>
    </source>
</evidence>
<proteinExistence type="inferred from homology"/>
<dbReference type="GeneID" id="106806787"/>
<dbReference type="Proteomes" id="UP000695022">
    <property type="component" value="Unplaced"/>
</dbReference>
<organism evidence="5 6">
    <name type="scientific">Priapulus caudatus</name>
    <name type="common">Priapulid worm</name>
    <dbReference type="NCBI Taxonomy" id="37621"/>
    <lineage>
        <taxon>Eukaryota</taxon>
        <taxon>Metazoa</taxon>
        <taxon>Ecdysozoa</taxon>
        <taxon>Scalidophora</taxon>
        <taxon>Priapulida</taxon>
        <taxon>Priapulimorpha</taxon>
        <taxon>Priapulimorphida</taxon>
        <taxon>Priapulidae</taxon>
        <taxon>Priapulus</taxon>
    </lineage>
</organism>
<protein>
    <submittedName>
        <fullName evidence="6">Membrane-associated progesterone receptor component 1-like</fullName>
    </submittedName>
</protein>
<evidence type="ECO:0000256" key="3">
    <source>
        <dbReference type="SAM" id="Phobius"/>
    </source>
</evidence>
<reference evidence="6" key="1">
    <citation type="submission" date="2025-08" db="UniProtKB">
        <authorList>
            <consortium name="RefSeq"/>
        </authorList>
    </citation>
    <scope>IDENTIFICATION</scope>
</reference>
<dbReference type="InterPro" id="IPR050577">
    <property type="entry name" value="MAPR/NEUFC/NENF-like"/>
</dbReference>
<dbReference type="SUPFAM" id="SSF55856">
    <property type="entry name" value="Cytochrome b5-like heme/steroid binding domain"/>
    <property type="match status" value="1"/>
</dbReference>
<dbReference type="InterPro" id="IPR001199">
    <property type="entry name" value="Cyt_B5-like_heme/steroid-bd"/>
</dbReference>
<keyword evidence="5" id="KW-1185">Reference proteome</keyword>
<evidence type="ECO:0000259" key="4">
    <source>
        <dbReference type="SMART" id="SM01117"/>
    </source>
</evidence>
<accession>A0ABM1DWM7</accession>
<dbReference type="Pfam" id="PF00173">
    <property type="entry name" value="Cyt-b5"/>
    <property type="match status" value="1"/>
</dbReference>
<dbReference type="InterPro" id="IPR036400">
    <property type="entry name" value="Cyt_B5-like_heme/steroid_sf"/>
</dbReference>
<sequence length="191" mass="21310">MAEPTEQDRSMFVAFLEDIIYSPINLALLAICAFLLYKIIKGRRESVPATPSRPPLPKLKKQDFALHQLNQYNGLGPDERICIAVNGKVFDVTRGRRFYGPGGPYGIFAGHDASRGLATFSVGAEAIKDECDDLSDLTSEQMDSVREWELQFMEKYDYIGKLLRPGEAPSEYSEDDEEPTTAAPATKPKDE</sequence>
<gene>
    <name evidence="6" type="primary">LOC106806787</name>
</gene>
<comment type="similarity">
    <text evidence="1">Belongs to the cytochrome b5 family. MAPR subfamily.</text>
</comment>
<feature type="domain" description="Cytochrome b5 heme-binding" evidence="4">
    <location>
        <begin position="64"/>
        <end position="163"/>
    </location>
</feature>
<dbReference type="Gene3D" id="3.10.120.10">
    <property type="entry name" value="Cytochrome b5-like heme/steroid binding domain"/>
    <property type="match status" value="1"/>
</dbReference>
<evidence type="ECO:0000256" key="1">
    <source>
        <dbReference type="ARBA" id="ARBA00038357"/>
    </source>
</evidence>
<feature type="transmembrane region" description="Helical" evidence="3">
    <location>
        <begin position="20"/>
        <end position="37"/>
    </location>
</feature>
<dbReference type="SMART" id="SM01117">
    <property type="entry name" value="Cyt-b5"/>
    <property type="match status" value="1"/>
</dbReference>
<dbReference type="PANTHER" id="PTHR10281:SF106">
    <property type="entry name" value="IP06960P-RELATED"/>
    <property type="match status" value="1"/>
</dbReference>
<dbReference type="PANTHER" id="PTHR10281">
    <property type="entry name" value="MEMBRANE-ASSOCIATED PROGESTERONE RECEPTOR COMPONENT-RELATED"/>
    <property type="match status" value="1"/>
</dbReference>
<dbReference type="RefSeq" id="XP_014664348.1">
    <property type="nucleotide sequence ID" value="XM_014808862.1"/>
</dbReference>
<feature type="region of interest" description="Disordered" evidence="2">
    <location>
        <begin position="166"/>
        <end position="191"/>
    </location>
</feature>
<keyword evidence="3" id="KW-0472">Membrane</keyword>
<keyword evidence="3" id="KW-1133">Transmembrane helix</keyword>